<dbReference type="SUPFAM" id="SSF90123">
    <property type="entry name" value="ABC transporter transmembrane region"/>
    <property type="match status" value="1"/>
</dbReference>
<feature type="domain" description="ABC transporter" evidence="12">
    <location>
        <begin position="422"/>
        <end position="656"/>
    </location>
</feature>
<feature type="domain" description="ABC transmembrane type-1" evidence="13">
    <location>
        <begin position="95"/>
        <end position="386"/>
    </location>
</feature>
<dbReference type="Pfam" id="PF00664">
    <property type="entry name" value="ABC_membrane"/>
    <property type="match status" value="1"/>
</dbReference>
<dbReference type="PROSITE" id="PS50893">
    <property type="entry name" value="ABC_TRANSPORTER_2"/>
    <property type="match status" value="1"/>
</dbReference>
<evidence type="ECO:0000256" key="3">
    <source>
        <dbReference type="ARBA" id="ARBA00022692"/>
    </source>
</evidence>
<dbReference type="PANTHER" id="PTHR24221:SF402">
    <property type="entry name" value="IRON-SULFUR CLUSTERS TRANSPORTER ABCB7, MITOCHONDRIAL"/>
    <property type="match status" value="1"/>
</dbReference>
<dbReference type="CDD" id="cd18582">
    <property type="entry name" value="ABC_6TM_ATM1_ABCB7"/>
    <property type="match status" value="1"/>
</dbReference>
<reference evidence="14" key="2">
    <citation type="submission" date="2017-05" db="UniProtKB">
        <authorList>
            <consortium name="EnsemblMetazoa"/>
        </authorList>
    </citation>
    <scope>IDENTIFICATION</scope>
</reference>
<dbReference type="PANTHER" id="PTHR24221">
    <property type="entry name" value="ATP-BINDING CASSETTE SUB-FAMILY B"/>
    <property type="match status" value="1"/>
</dbReference>
<keyword evidence="6 11" id="KW-1133">Transmembrane helix</keyword>
<dbReference type="AlphaFoldDB" id="A0A1X7V0E8"/>
<evidence type="ECO:0000256" key="8">
    <source>
        <dbReference type="ARBA" id="ARBA00041016"/>
    </source>
</evidence>
<evidence type="ECO:0000256" key="2">
    <source>
        <dbReference type="ARBA" id="ARBA00022448"/>
    </source>
</evidence>
<evidence type="ECO:0000256" key="11">
    <source>
        <dbReference type="SAM" id="Phobius"/>
    </source>
</evidence>
<keyword evidence="5" id="KW-0067">ATP-binding</keyword>
<dbReference type="GO" id="GO:0016887">
    <property type="term" value="F:ATP hydrolysis activity"/>
    <property type="evidence" value="ECO:0007669"/>
    <property type="project" value="InterPro"/>
</dbReference>
<reference evidence="15" key="1">
    <citation type="journal article" date="2010" name="Nature">
        <title>The Amphimedon queenslandica genome and the evolution of animal complexity.</title>
        <authorList>
            <person name="Srivastava M."/>
            <person name="Simakov O."/>
            <person name="Chapman J."/>
            <person name="Fahey B."/>
            <person name="Gauthier M.E."/>
            <person name="Mitros T."/>
            <person name="Richards G.S."/>
            <person name="Conaco C."/>
            <person name="Dacre M."/>
            <person name="Hellsten U."/>
            <person name="Larroux C."/>
            <person name="Putnam N.H."/>
            <person name="Stanke M."/>
            <person name="Adamska M."/>
            <person name="Darling A."/>
            <person name="Degnan S.M."/>
            <person name="Oakley T.H."/>
            <person name="Plachetzki D.C."/>
            <person name="Zhai Y."/>
            <person name="Adamski M."/>
            <person name="Calcino A."/>
            <person name="Cummins S.F."/>
            <person name="Goodstein D.M."/>
            <person name="Harris C."/>
            <person name="Jackson D.J."/>
            <person name="Leys S.P."/>
            <person name="Shu S."/>
            <person name="Woodcroft B.J."/>
            <person name="Vervoort M."/>
            <person name="Kosik K.S."/>
            <person name="Manning G."/>
            <person name="Degnan B.M."/>
            <person name="Rokhsar D.S."/>
        </authorList>
    </citation>
    <scope>NUCLEOTIDE SEQUENCE [LARGE SCALE GENOMIC DNA]</scope>
</reference>
<keyword evidence="4" id="KW-0547">Nucleotide-binding</keyword>
<feature type="transmembrane region" description="Helical" evidence="11">
    <location>
        <begin position="94"/>
        <end position="115"/>
    </location>
</feature>
<dbReference type="InterPro" id="IPR011527">
    <property type="entry name" value="ABC1_TM_dom"/>
</dbReference>
<proteinExistence type="predicted"/>
<feature type="transmembrane region" description="Helical" evidence="11">
    <location>
        <begin position="241"/>
        <end position="262"/>
    </location>
</feature>
<evidence type="ECO:0000259" key="12">
    <source>
        <dbReference type="PROSITE" id="PS50893"/>
    </source>
</evidence>
<dbReference type="PROSITE" id="PS50929">
    <property type="entry name" value="ABC_TM1F"/>
    <property type="match status" value="1"/>
</dbReference>
<dbReference type="FunFam" id="1.20.1560.10:FF:000004">
    <property type="entry name" value="ATP-binding cassette sub-family B member 7"/>
    <property type="match status" value="1"/>
</dbReference>
<keyword evidence="2" id="KW-0813">Transport</keyword>
<dbReference type="InParanoid" id="A0A1X7V0E8"/>
<comment type="catalytic activity">
    <reaction evidence="10">
        <text>(glutathione)4[2Fe(III)-2S] cluster(in) + ATP + H2O = (glutathione)4[2Fe(III)-2S] cluster(out) + ADP + phosphate + H(+)</text>
        <dbReference type="Rhea" id="RHEA:67028"/>
        <dbReference type="ChEBI" id="CHEBI:15377"/>
        <dbReference type="ChEBI" id="CHEBI:15378"/>
        <dbReference type="ChEBI" id="CHEBI:30616"/>
        <dbReference type="ChEBI" id="CHEBI:43474"/>
        <dbReference type="ChEBI" id="CHEBI:167627"/>
        <dbReference type="ChEBI" id="CHEBI:456216"/>
    </reaction>
    <physiologicalReaction direction="left-to-right" evidence="10">
        <dbReference type="Rhea" id="RHEA:67029"/>
    </physiologicalReaction>
</comment>
<dbReference type="SUPFAM" id="SSF52540">
    <property type="entry name" value="P-loop containing nucleoside triphosphate hydrolases"/>
    <property type="match status" value="1"/>
</dbReference>
<dbReference type="InterPro" id="IPR039421">
    <property type="entry name" value="Type_1_exporter"/>
</dbReference>
<comment type="subcellular location">
    <subcellularLocation>
        <location evidence="1">Mitochondrion inner membrane</location>
        <topology evidence="1">Multi-pass membrane protein</topology>
    </subcellularLocation>
</comment>
<dbReference type="EnsemblMetazoa" id="Aqu2.1.33067_001">
    <property type="protein sequence ID" value="Aqu2.1.33067_001"/>
    <property type="gene ID" value="Aqu2.1.33067"/>
</dbReference>
<dbReference type="Pfam" id="PF00005">
    <property type="entry name" value="ABC_tran"/>
    <property type="match status" value="1"/>
</dbReference>
<dbReference type="InterPro" id="IPR003593">
    <property type="entry name" value="AAA+_ATPase"/>
</dbReference>
<organism evidence="14">
    <name type="scientific">Amphimedon queenslandica</name>
    <name type="common">Sponge</name>
    <dbReference type="NCBI Taxonomy" id="400682"/>
    <lineage>
        <taxon>Eukaryota</taxon>
        <taxon>Metazoa</taxon>
        <taxon>Porifera</taxon>
        <taxon>Demospongiae</taxon>
        <taxon>Heteroscleromorpha</taxon>
        <taxon>Haplosclerida</taxon>
        <taxon>Niphatidae</taxon>
        <taxon>Amphimedon</taxon>
    </lineage>
</organism>
<dbReference type="InterPro" id="IPR017871">
    <property type="entry name" value="ABC_transporter-like_CS"/>
</dbReference>
<dbReference type="Gene3D" id="3.40.50.300">
    <property type="entry name" value="P-loop containing nucleotide triphosphate hydrolases"/>
    <property type="match status" value="1"/>
</dbReference>
<dbReference type="EnsemblMetazoa" id="XM_019995882.1">
    <property type="protein sequence ID" value="XP_019851441.1"/>
    <property type="gene ID" value="LOC100638043"/>
</dbReference>
<evidence type="ECO:0000256" key="7">
    <source>
        <dbReference type="ARBA" id="ARBA00023136"/>
    </source>
</evidence>
<evidence type="ECO:0000313" key="15">
    <source>
        <dbReference type="Proteomes" id="UP000007879"/>
    </source>
</evidence>
<evidence type="ECO:0000256" key="4">
    <source>
        <dbReference type="ARBA" id="ARBA00022741"/>
    </source>
</evidence>
<protein>
    <recommendedName>
        <fullName evidence="8">Iron-sulfur clusters transporter ABCB7, mitochondrial</fullName>
    </recommendedName>
    <alternativeName>
        <fullName evidence="9">ATP-binding cassette sub-family B member 7, mitochondrial</fullName>
    </alternativeName>
</protein>
<dbReference type="GO" id="GO:0140359">
    <property type="term" value="F:ABC-type transporter activity"/>
    <property type="evidence" value="ECO:0007669"/>
    <property type="project" value="InterPro"/>
</dbReference>
<keyword evidence="3 11" id="KW-0812">Transmembrane</keyword>
<evidence type="ECO:0000259" key="13">
    <source>
        <dbReference type="PROSITE" id="PS50929"/>
    </source>
</evidence>
<dbReference type="InterPro" id="IPR036640">
    <property type="entry name" value="ABC1_TM_sf"/>
</dbReference>
<dbReference type="Proteomes" id="UP000007879">
    <property type="component" value="Unassembled WGS sequence"/>
</dbReference>
<evidence type="ECO:0000256" key="9">
    <source>
        <dbReference type="ARBA" id="ARBA00042945"/>
    </source>
</evidence>
<dbReference type="STRING" id="400682.A0A1X7V0E8"/>
<feature type="transmembrane region" description="Helical" evidence="11">
    <location>
        <begin position="209"/>
        <end position="235"/>
    </location>
</feature>
<dbReference type="InterPro" id="IPR027417">
    <property type="entry name" value="P-loop_NTPase"/>
</dbReference>
<evidence type="ECO:0000256" key="6">
    <source>
        <dbReference type="ARBA" id="ARBA00022989"/>
    </source>
</evidence>
<dbReference type="SMART" id="SM00382">
    <property type="entry name" value="AAA"/>
    <property type="match status" value="1"/>
</dbReference>
<dbReference type="GO" id="GO:0006879">
    <property type="term" value="P:intracellular iron ion homeostasis"/>
    <property type="evidence" value="ECO:0007669"/>
    <property type="project" value="TreeGrafter"/>
</dbReference>
<gene>
    <name evidence="14" type="primary">100638043</name>
</gene>
<evidence type="ECO:0000313" key="14">
    <source>
        <dbReference type="EnsemblMetazoa" id="Aqu2.1.33067_001"/>
    </source>
</evidence>
<dbReference type="KEGG" id="aqu:100638043"/>
<evidence type="ECO:0000256" key="10">
    <source>
        <dbReference type="ARBA" id="ARBA00048046"/>
    </source>
</evidence>
<dbReference type="GO" id="GO:0005743">
    <property type="term" value="C:mitochondrial inner membrane"/>
    <property type="evidence" value="ECO:0007669"/>
    <property type="project" value="UniProtKB-SubCell"/>
</dbReference>
<dbReference type="PROSITE" id="PS00211">
    <property type="entry name" value="ABC_TRANSPORTER_1"/>
    <property type="match status" value="1"/>
</dbReference>
<dbReference type="FunFam" id="3.40.50.300:FF:000186">
    <property type="entry name" value="ATP-binding cassette sub-family B member 7, mitochondrial"/>
    <property type="match status" value="1"/>
</dbReference>
<dbReference type="eggNOG" id="KOG0057">
    <property type="taxonomic scope" value="Eukaryota"/>
</dbReference>
<keyword evidence="7 11" id="KW-0472">Membrane</keyword>
<sequence>MQGRVVVTIFYYRTSVLLCKRNLQVLRRGHHWASGRIANRKQKIIHSCHYIPSRIQHSASYVTDDEVQLSGWRILRSMWSHIWPRDKPALKVRVVTAVGLLFGAKLLNVQVPFFFKYAVDSYSKLPDLATTEGALITGATALLLGYGAARIGASLFNELRNAVFAKVAQSSIRRVARRTFLHLHSLDLSYHVSRHTGAMSRAVDRGTRGINFILSALVFNVFPTFFEVGLVAGILTYRCGLSYGLLTVGTIGVYTLYTLAMTQWRTKFRVRMNNADNESGSKAIDSLINYETVKLFNNEAYEADEYDKVLARYEDASLKTVTSLSALNFGQNAVFGVSLTAVMLMASHGITSGTLTVGDLVMVNGLLFQLSLPLNFLGSVYRDVRQSLIDMQTMFNLLNIHSQIKEKPNAPNLLLSPESNTITFDNVSFGYVGDKNILNGLSFTVPAGKKVAIVGGSGSGKSTIVRLLYRFYDPPQGRILIGDQDISDVSIDSLRRAIGVVPQDCVLFHNTILHNIQYGRLSASKDEVLEAIDTAGLKETISSMPLQYETQVGERGLKLSGGEKQRVAIARAILKDAPILVYDEATSSLDSITEQNILKAVRKITEGRTSIFIAHRLSTIIDADIIYVLMNGKIIESGNHYDLISNPNSYYTELWINQNKSAFK</sequence>
<keyword evidence="15" id="KW-1185">Reference proteome</keyword>
<name>A0A1X7V0E8_AMPQE</name>
<evidence type="ECO:0000256" key="5">
    <source>
        <dbReference type="ARBA" id="ARBA00022840"/>
    </source>
</evidence>
<feature type="transmembrane region" description="Helical" evidence="11">
    <location>
        <begin position="135"/>
        <end position="156"/>
    </location>
</feature>
<accession>A0A1X7V0E8</accession>
<feature type="transmembrane region" description="Helical" evidence="11">
    <location>
        <begin position="333"/>
        <end position="355"/>
    </location>
</feature>
<dbReference type="OrthoDB" id="6500128at2759"/>
<dbReference type="Gene3D" id="1.20.1560.10">
    <property type="entry name" value="ABC transporter type 1, transmembrane domain"/>
    <property type="match status" value="1"/>
</dbReference>
<dbReference type="InterPro" id="IPR003439">
    <property type="entry name" value="ABC_transporter-like_ATP-bd"/>
</dbReference>
<evidence type="ECO:0000256" key="1">
    <source>
        <dbReference type="ARBA" id="ARBA00004448"/>
    </source>
</evidence>
<dbReference type="GO" id="GO:0005524">
    <property type="term" value="F:ATP binding"/>
    <property type="evidence" value="ECO:0007669"/>
    <property type="project" value="UniProtKB-KW"/>
</dbReference>